<reference evidence="4" key="2">
    <citation type="submission" date="2021-04" db="EMBL/GenBank/DDBJ databases">
        <authorList>
            <person name="Gilroy R."/>
        </authorList>
    </citation>
    <scope>NUCLEOTIDE SEQUENCE</scope>
    <source>
        <strain evidence="4">CHK178-16964</strain>
    </source>
</reference>
<name>A0A9D2KPY9_9FIRM</name>
<dbReference type="AlphaFoldDB" id="A0A9D2KPY9"/>
<evidence type="ECO:0000313" key="4">
    <source>
        <dbReference type="EMBL" id="HJA71486.1"/>
    </source>
</evidence>
<dbReference type="NCBIfam" id="TIGR02464">
    <property type="entry name" value="ribofla_fusion"/>
    <property type="match status" value="1"/>
</dbReference>
<organism evidence="4 5">
    <name type="scientific">Candidatus Lachnoclostridium stercoravium</name>
    <dbReference type="NCBI Taxonomy" id="2838633"/>
    <lineage>
        <taxon>Bacteria</taxon>
        <taxon>Bacillati</taxon>
        <taxon>Bacillota</taxon>
        <taxon>Clostridia</taxon>
        <taxon>Lachnospirales</taxon>
        <taxon>Lachnospiraceae</taxon>
    </lineage>
</organism>
<dbReference type="Pfam" id="PF08719">
    <property type="entry name" value="NADAR"/>
    <property type="match status" value="1"/>
</dbReference>
<evidence type="ECO:0000313" key="5">
    <source>
        <dbReference type="Proteomes" id="UP000823900"/>
    </source>
</evidence>
<dbReference type="CDD" id="cd15457">
    <property type="entry name" value="NADAR"/>
    <property type="match status" value="1"/>
</dbReference>
<dbReference type="InterPro" id="IPR037238">
    <property type="entry name" value="YbiA-like_sf"/>
</dbReference>
<sequence length="165" mass="19341">MEKVIGFHNPDEEYGFLSNWYLSEFSIDGLVFSSMEQYMMYKKAELFRDQEIGKRILNTQNVGEIKALGRQVKNYSDIIWNGRRQIIVYRGLLEKFSQNEDLRKKLLDTGESILAECAVQDRIWGIGLSMKDERRFRIEQWKGQNLLGFALMEVRKSNSQGNVES</sequence>
<protein>
    <submittedName>
        <fullName evidence="4">NADAR family protein</fullName>
    </submittedName>
</protein>
<dbReference type="SUPFAM" id="SSF143990">
    <property type="entry name" value="YbiA-like"/>
    <property type="match status" value="1"/>
</dbReference>
<dbReference type="Proteomes" id="UP000823900">
    <property type="component" value="Unassembled WGS sequence"/>
</dbReference>
<evidence type="ECO:0000256" key="2">
    <source>
        <dbReference type="ARBA" id="ARBA00000751"/>
    </source>
</evidence>
<dbReference type="Gene3D" id="1.10.357.40">
    <property type="entry name" value="YbiA-like"/>
    <property type="match status" value="1"/>
</dbReference>
<feature type="domain" description="NADAR" evidence="3">
    <location>
        <begin position="7"/>
        <end position="156"/>
    </location>
</feature>
<reference evidence="4" key="1">
    <citation type="journal article" date="2021" name="PeerJ">
        <title>Extensive microbial diversity within the chicken gut microbiome revealed by metagenomics and culture.</title>
        <authorList>
            <person name="Gilroy R."/>
            <person name="Ravi A."/>
            <person name="Getino M."/>
            <person name="Pursley I."/>
            <person name="Horton D.L."/>
            <person name="Alikhan N.F."/>
            <person name="Baker D."/>
            <person name="Gharbi K."/>
            <person name="Hall N."/>
            <person name="Watson M."/>
            <person name="Adriaenssens E.M."/>
            <person name="Foster-Nyarko E."/>
            <person name="Jarju S."/>
            <person name="Secka A."/>
            <person name="Antonio M."/>
            <person name="Oren A."/>
            <person name="Chaudhuri R.R."/>
            <person name="La Ragione R."/>
            <person name="Hildebrand F."/>
            <person name="Pallen M.J."/>
        </authorList>
    </citation>
    <scope>NUCLEOTIDE SEQUENCE</scope>
    <source>
        <strain evidence="4">CHK178-16964</strain>
    </source>
</reference>
<accession>A0A9D2KPY9</accession>
<comment type="catalytic activity">
    <reaction evidence="2">
        <text>2,5-diamino-6-hydroxy-4-(5-phosphoribosylamino)-pyrimidine + H2O = 2,5,6-triamino-4-hydroxypyrimidine + D-ribose 5-phosphate</text>
        <dbReference type="Rhea" id="RHEA:23436"/>
        <dbReference type="ChEBI" id="CHEBI:15377"/>
        <dbReference type="ChEBI" id="CHEBI:58614"/>
        <dbReference type="ChEBI" id="CHEBI:78346"/>
        <dbReference type="ChEBI" id="CHEBI:137796"/>
    </reaction>
</comment>
<comment type="caution">
    <text evidence="4">The sequence shown here is derived from an EMBL/GenBank/DDBJ whole genome shotgun (WGS) entry which is preliminary data.</text>
</comment>
<comment type="catalytic activity">
    <reaction evidence="1">
        <text>5-amino-6-(5-phospho-D-ribosylamino)uracil + H2O = 5,6-diaminouracil + D-ribose 5-phosphate</text>
        <dbReference type="Rhea" id="RHEA:55020"/>
        <dbReference type="ChEBI" id="CHEBI:15377"/>
        <dbReference type="ChEBI" id="CHEBI:46252"/>
        <dbReference type="ChEBI" id="CHEBI:58453"/>
        <dbReference type="ChEBI" id="CHEBI:78346"/>
    </reaction>
</comment>
<gene>
    <name evidence="4" type="ORF">IAA07_07890</name>
</gene>
<evidence type="ECO:0000259" key="3">
    <source>
        <dbReference type="Pfam" id="PF08719"/>
    </source>
</evidence>
<dbReference type="InterPro" id="IPR012816">
    <property type="entry name" value="NADAR"/>
</dbReference>
<evidence type="ECO:0000256" key="1">
    <source>
        <dbReference type="ARBA" id="ARBA00000022"/>
    </source>
</evidence>
<dbReference type="EMBL" id="DWZA01000068">
    <property type="protein sequence ID" value="HJA71486.1"/>
    <property type="molecule type" value="Genomic_DNA"/>
</dbReference>
<proteinExistence type="predicted"/>